<dbReference type="GO" id="GO:0033186">
    <property type="term" value="C:CAF-1 complex"/>
    <property type="evidence" value="ECO:0007669"/>
    <property type="project" value="TreeGrafter"/>
</dbReference>
<protein>
    <submittedName>
        <fullName evidence="3">Uncharacterized protein</fullName>
    </submittedName>
</protein>
<proteinExistence type="predicted"/>
<dbReference type="GO" id="GO:0005634">
    <property type="term" value="C:nucleus"/>
    <property type="evidence" value="ECO:0007669"/>
    <property type="project" value="TreeGrafter"/>
</dbReference>
<dbReference type="PROSITE" id="PS50082">
    <property type="entry name" value="WD_REPEATS_2"/>
    <property type="match status" value="2"/>
</dbReference>
<sequence>MHPLPHKVEVTTHNLHFHDQASIYSVDSRDSTIATAGGDTDVRIWAVETLAPKSQQFCYTHALTSSVKIHYRHTLSAHQRTVNCVRFGGDYLASCSDGGHVLVWNTHEFEKDVAHTVRAPDGDDAYEIAWGGGVLFVGLASGNISVYEVAAQECGDGGDASSGTDAAACKENDTCGNGSGGDTKRARITRIDALPQVRVRHMQTVRAHQDIVQGLSFNPHHSILATQSRDRTAKVFHFGCKLAVLHKYESFGDGRSVCAGKAFFKRLSFAKKNFLFLTHCCTGKRNAVFVYAYPFRSLYACIGPFDSAVQRVHDWGEYIAVITKRSLYVLDEADGAFRSVFAVNNATFLPITDACVAGGLLVSPVFNVVRTSFIQNHIIASIINNNNVFCVGPPRSGKSSACLLAALQLIKDRGLEAVFLAEDPEDVRCSLSSLKGPMEITFDGEAGLRVAKARGPLLDLTNRMVVVDNAEGLDVDQLLESIGQRAACKVVLVADEKIPVPKAFAEGRAKLIEIKALREGRSAEKGREGGGRRGDRRGGECRRRNGRGAGTEAHERAGAEERRECAGGTPRARDRKEARRGTKHVIIPQKNIKEEFPSVLRDANLKNTWRSNEDVGAAAIYGGLRHTINSIEGVLKSLGIKYSILDKKQRDRDMHNVMVVPEGAKKPTNRRFDIVINYVFPETFEEYELRAENTRKVVSFIENIDEGFKRKLGKLLADSGQKVPALLAVRESSIDEFDAFQIEPEQEEASDTDLWL</sequence>
<dbReference type="Pfam" id="PF00400">
    <property type="entry name" value="WD40"/>
    <property type="match status" value="3"/>
</dbReference>
<dbReference type="PANTHER" id="PTHR15271">
    <property type="entry name" value="CHROMATIN ASSEMBLY FACTOR 1 SUBUNIT B"/>
    <property type="match status" value="1"/>
</dbReference>
<feature type="compositionally biased region" description="Basic and acidic residues" evidence="2">
    <location>
        <begin position="522"/>
        <end position="543"/>
    </location>
</feature>
<dbReference type="InterPro" id="IPR001680">
    <property type="entry name" value="WD40_rpt"/>
</dbReference>
<dbReference type="InterPro" id="IPR045145">
    <property type="entry name" value="PTHR15271"/>
</dbReference>
<evidence type="ECO:0000256" key="2">
    <source>
        <dbReference type="SAM" id="MobiDB-lite"/>
    </source>
</evidence>
<feature type="region of interest" description="Disordered" evidence="2">
    <location>
        <begin position="522"/>
        <end position="582"/>
    </location>
</feature>
<organism evidence="3">
    <name type="scientific">Menopon gallinae</name>
    <name type="common">poultry shaft louse</name>
    <dbReference type="NCBI Taxonomy" id="328185"/>
    <lineage>
        <taxon>Eukaryota</taxon>
        <taxon>Metazoa</taxon>
        <taxon>Ecdysozoa</taxon>
        <taxon>Arthropoda</taxon>
        <taxon>Hexapoda</taxon>
        <taxon>Insecta</taxon>
        <taxon>Pterygota</taxon>
        <taxon>Neoptera</taxon>
        <taxon>Paraneoptera</taxon>
        <taxon>Psocodea</taxon>
        <taxon>Troctomorpha</taxon>
        <taxon>Phthiraptera</taxon>
        <taxon>Amblycera</taxon>
        <taxon>Menoponidae</taxon>
        <taxon>Menopon</taxon>
    </lineage>
</organism>
<dbReference type="Gene3D" id="2.130.10.10">
    <property type="entry name" value="YVTN repeat-like/Quinoprotein amine dehydrogenase"/>
    <property type="match status" value="2"/>
</dbReference>
<dbReference type="InterPro" id="IPR027417">
    <property type="entry name" value="P-loop_NTPase"/>
</dbReference>
<dbReference type="SUPFAM" id="SSF52540">
    <property type="entry name" value="P-loop containing nucleoside triphosphate hydrolases"/>
    <property type="match status" value="1"/>
</dbReference>
<dbReference type="EMBL" id="JARGDH010000006">
    <property type="protein sequence ID" value="KAL0265958.1"/>
    <property type="molecule type" value="Genomic_DNA"/>
</dbReference>
<accession>A0AAW2H869</accession>
<feature type="repeat" description="WD" evidence="1">
    <location>
        <begin position="205"/>
        <end position="236"/>
    </location>
</feature>
<evidence type="ECO:0000256" key="1">
    <source>
        <dbReference type="PROSITE-ProRule" id="PRU00221"/>
    </source>
</evidence>
<evidence type="ECO:0000313" key="3">
    <source>
        <dbReference type="EMBL" id="KAL0265958.1"/>
    </source>
</evidence>
<comment type="caution">
    <text evidence="3">The sequence shown here is derived from an EMBL/GenBank/DDBJ whole genome shotgun (WGS) entry which is preliminary data.</text>
</comment>
<dbReference type="SMART" id="SM00320">
    <property type="entry name" value="WD40"/>
    <property type="match status" value="3"/>
</dbReference>
<dbReference type="InterPro" id="IPR015943">
    <property type="entry name" value="WD40/YVTN_repeat-like_dom_sf"/>
</dbReference>
<dbReference type="GO" id="GO:0006335">
    <property type="term" value="P:DNA replication-dependent chromatin assembly"/>
    <property type="evidence" value="ECO:0007669"/>
    <property type="project" value="InterPro"/>
</dbReference>
<dbReference type="PANTHER" id="PTHR15271:SF4">
    <property type="entry name" value="CHROMATIN ASSEMBLY FACTOR 1 SUBUNIT B"/>
    <property type="match status" value="1"/>
</dbReference>
<name>A0AAW2H869_9NEOP</name>
<dbReference type="SUPFAM" id="SSF50978">
    <property type="entry name" value="WD40 repeat-like"/>
    <property type="match status" value="1"/>
</dbReference>
<dbReference type="AlphaFoldDB" id="A0AAW2H869"/>
<reference evidence="3" key="1">
    <citation type="journal article" date="2024" name="Gigascience">
        <title>Chromosome-level genome of the poultry shaft louse Menopon gallinae provides insight into the host-switching and adaptive evolution of parasitic lice.</title>
        <authorList>
            <person name="Xu Y."/>
            <person name="Ma L."/>
            <person name="Liu S."/>
            <person name="Liang Y."/>
            <person name="Liu Q."/>
            <person name="He Z."/>
            <person name="Tian L."/>
            <person name="Duan Y."/>
            <person name="Cai W."/>
            <person name="Li H."/>
            <person name="Song F."/>
        </authorList>
    </citation>
    <scope>NUCLEOTIDE SEQUENCE</scope>
    <source>
        <strain evidence="3">Cailab_2023a</strain>
    </source>
</reference>
<dbReference type="GO" id="GO:0006334">
    <property type="term" value="P:nucleosome assembly"/>
    <property type="evidence" value="ECO:0007669"/>
    <property type="project" value="TreeGrafter"/>
</dbReference>
<feature type="repeat" description="WD" evidence="1">
    <location>
        <begin position="75"/>
        <end position="105"/>
    </location>
</feature>
<keyword evidence="1" id="KW-0853">WD repeat</keyword>
<gene>
    <name evidence="3" type="ORF">PYX00_011675</name>
</gene>
<dbReference type="InterPro" id="IPR036322">
    <property type="entry name" value="WD40_repeat_dom_sf"/>
</dbReference>
<feature type="compositionally biased region" description="Basic and acidic residues" evidence="2">
    <location>
        <begin position="552"/>
        <end position="580"/>
    </location>
</feature>